<dbReference type="InterPro" id="IPR036388">
    <property type="entry name" value="WH-like_DNA-bd_sf"/>
</dbReference>
<dbReference type="SUPFAM" id="SSF100950">
    <property type="entry name" value="NagB/RpiA/CoA transferase-like"/>
    <property type="match status" value="1"/>
</dbReference>
<protein>
    <submittedName>
        <fullName evidence="5">DeoR/GlpR transcriptional regulator</fullName>
    </submittedName>
</protein>
<dbReference type="EMBL" id="SDOZ01000005">
    <property type="protein sequence ID" value="RXZ57842.1"/>
    <property type="molecule type" value="Genomic_DNA"/>
</dbReference>
<evidence type="ECO:0000256" key="1">
    <source>
        <dbReference type="ARBA" id="ARBA00023015"/>
    </source>
</evidence>
<keyword evidence="6" id="KW-1185">Reference proteome</keyword>
<name>A0A4Q2K4A8_9FIRM</name>
<dbReference type="PANTHER" id="PTHR30363">
    <property type="entry name" value="HTH-TYPE TRANSCRIPTIONAL REGULATOR SRLR-RELATED"/>
    <property type="match status" value="1"/>
</dbReference>
<comment type="caution">
    <text evidence="5">The sequence shown here is derived from an EMBL/GenBank/DDBJ whole genome shotgun (WGS) entry which is preliminary data.</text>
</comment>
<dbReference type="PANTHER" id="PTHR30363:SF44">
    <property type="entry name" value="AGA OPERON TRANSCRIPTIONAL REPRESSOR-RELATED"/>
    <property type="match status" value="1"/>
</dbReference>
<dbReference type="Pfam" id="PF08220">
    <property type="entry name" value="HTH_DeoR"/>
    <property type="match status" value="1"/>
</dbReference>
<dbReference type="SMART" id="SM01134">
    <property type="entry name" value="DeoRC"/>
    <property type="match status" value="1"/>
</dbReference>
<dbReference type="PROSITE" id="PS51000">
    <property type="entry name" value="HTH_DEOR_2"/>
    <property type="match status" value="1"/>
</dbReference>
<dbReference type="InterPro" id="IPR036390">
    <property type="entry name" value="WH_DNA-bd_sf"/>
</dbReference>
<feature type="domain" description="HTH deoR-type" evidence="4">
    <location>
        <begin position="3"/>
        <end position="58"/>
    </location>
</feature>
<dbReference type="InterPro" id="IPR050313">
    <property type="entry name" value="Carb_Metab_HTH_regulators"/>
</dbReference>
<dbReference type="SUPFAM" id="SSF46785">
    <property type="entry name" value="Winged helix' DNA-binding domain"/>
    <property type="match status" value="1"/>
</dbReference>
<accession>A0A4Q2K4A8</accession>
<keyword evidence="1" id="KW-0805">Transcription regulation</keyword>
<dbReference type="InterPro" id="IPR001034">
    <property type="entry name" value="DeoR_HTH"/>
</dbReference>
<dbReference type="SMART" id="SM00420">
    <property type="entry name" value="HTH_DEOR"/>
    <property type="match status" value="1"/>
</dbReference>
<reference evidence="5 6" key="1">
    <citation type="journal article" date="2019" name="Gut">
        <title>Antibiotics-induced monodominance of a novel gut bacterial order.</title>
        <authorList>
            <person name="Hildebrand F."/>
            <person name="Moitinho-Silva L."/>
            <person name="Blasche S."/>
            <person name="Jahn M.T."/>
            <person name="Gossmann T.I."/>
            <person name="Heuerta-Cepas J."/>
            <person name="Hercog R."/>
            <person name="Luetge M."/>
            <person name="Bahram M."/>
            <person name="Pryszlak A."/>
            <person name="Alves R.J."/>
            <person name="Waszak S.M."/>
            <person name="Zhu A."/>
            <person name="Ye L."/>
            <person name="Costea P.I."/>
            <person name="Aalvink S."/>
            <person name="Belzer C."/>
            <person name="Forslund S.K."/>
            <person name="Sunagawa S."/>
            <person name="Hentschel U."/>
            <person name="Merten C."/>
            <person name="Patil K.R."/>
            <person name="Benes V."/>
            <person name="Bork P."/>
        </authorList>
    </citation>
    <scope>NUCLEOTIDE SEQUENCE [LARGE SCALE GENOMIC DNA]</scope>
    <source>
        <strain evidence="5 6">HDS1380</strain>
    </source>
</reference>
<dbReference type="Gene3D" id="3.40.50.1360">
    <property type="match status" value="1"/>
</dbReference>
<keyword evidence="2" id="KW-0238">DNA-binding</keyword>
<evidence type="ECO:0000313" key="5">
    <source>
        <dbReference type="EMBL" id="RXZ57842.1"/>
    </source>
</evidence>
<dbReference type="GO" id="GO:0003700">
    <property type="term" value="F:DNA-binding transcription factor activity"/>
    <property type="evidence" value="ECO:0007669"/>
    <property type="project" value="InterPro"/>
</dbReference>
<evidence type="ECO:0000256" key="2">
    <source>
        <dbReference type="ARBA" id="ARBA00023125"/>
    </source>
</evidence>
<dbReference type="InterPro" id="IPR037171">
    <property type="entry name" value="NagB/RpiA_transferase-like"/>
</dbReference>
<evidence type="ECO:0000256" key="3">
    <source>
        <dbReference type="ARBA" id="ARBA00023163"/>
    </source>
</evidence>
<dbReference type="Pfam" id="PF00455">
    <property type="entry name" value="DeoRC"/>
    <property type="match status" value="1"/>
</dbReference>
<organism evidence="5 6">
    <name type="scientific">Candidatus Borkfalkia ceftriaxoniphila</name>
    <dbReference type="NCBI Taxonomy" id="2508949"/>
    <lineage>
        <taxon>Bacteria</taxon>
        <taxon>Bacillati</taxon>
        <taxon>Bacillota</taxon>
        <taxon>Clostridia</taxon>
        <taxon>Christensenellales</taxon>
        <taxon>Christensenellaceae</taxon>
        <taxon>Candidatus Borkfalkia</taxon>
    </lineage>
</organism>
<dbReference type="PRINTS" id="PR00037">
    <property type="entry name" value="HTHLACR"/>
</dbReference>
<dbReference type="Gene3D" id="1.10.10.10">
    <property type="entry name" value="Winged helix-like DNA-binding domain superfamily/Winged helix DNA-binding domain"/>
    <property type="match status" value="1"/>
</dbReference>
<dbReference type="RefSeq" id="WP_129227174.1">
    <property type="nucleotide sequence ID" value="NZ_SDOZ01000005.1"/>
</dbReference>
<evidence type="ECO:0000313" key="6">
    <source>
        <dbReference type="Proteomes" id="UP000291269"/>
    </source>
</evidence>
<dbReference type="GO" id="GO:0003677">
    <property type="term" value="F:DNA binding"/>
    <property type="evidence" value="ECO:0007669"/>
    <property type="project" value="UniProtKB-KW"/>
</dbReference>
<dbReference type="AlphaFoldDB" id="A0A4Q2K4A8"/>
<dbReference type="PROSITE" id="PS00894">
    <property type="entry name" value="HTH_DEOR_1"/>
    <property type="match status" value="1"/>
</dbReference>
<dbReference type="OrthoDB" id="9797223at2"/>
<gene>
    <name evidence="5" type="ORF">ESZ91_10840</name>
</gene>
<dbReference type="InterPro" id="IPR014036">
    <property type="entry name" value="DeoR-like_C"/>
</dbReference>
<proteinExistence type="predicted"/>
<dbReference type="Proteomes" id="UP000291269">
    <property type="component" value="Unassembled WGS sequence"/>
</dbReference>
<sequence length="258" mass="28272">MLAIERRNRILTILREERHVVVSELAKVFDVSEETIRRDLDKLEKEGHVVKTYGGAVISEGSEAELPYVIRKKANVEAKQKIADLAADLIMDGDTLILDASSTAVFIAQKIKSKKEITLITNSIEVLMELSDVTGWKILSTGGTLKERSCALVGSEAEESLSRFHVDKAFISCKGVDPRHGFSDSSDMHAAVKRKMLQAASQIFFAVDSSKFDKISFTSVSGFSGVDAVITERAPDAAWSELFAANGVECLYPEGVEK</sequence>
<keyword evidence="3" id="KW-0804">Transcription</keyword>
<dbReference type="InterPro" id="IPR018356">
    <property type="entry name" value="Tscrpt_reg_HTH_DeoR_CS"/>
</dbReference>
<evidence type="ECO:0000259" key="4">
    <source>
        <dbReference type="PROSITE" id="PS51000"/>
    </source>
</evidence>